<dbReference type="OrthoDB" id="8953821at2"/>
<comment type="function">
    <text evidence="9">May be a proton symporter involved in the uptake of osmolytes such as proline and glycine betaine.</text>
</comment>
<dbReference type="PROSITE" id="PS50850">
    <property type="entry name" value="MFS"/>
    <property type="match status" value="1"/>
</dbReference>
<feature type="transmembrane region" description="Helical" evidence="11">
    <location>
        <begin position="157"/>
        <end position="180"/>
    </location>
</feature>
<dbReference type="InterPro" id="IPR036259">
    <property type="entry name" value="MFS_trans_sf"/>
</dbReference>
<evidence type="ECO:0000259" key="12">
    <source>
        <dbReference type="PROSITE" id="PS50850"/>
    </source>
</evidence>
<dbReference type="InterPro" id="IPR005829">
    <property type="entry name" value="Sugar_transporter_CS"/>
</dbReference>
<evidence type="ECO:0000256" key="7">
    <source>
        <dbReference type="ARBA" id="ARBA00022989"/>
    </source>
</evidence>
<reference evidence="13 15" key="1">
    <citation type="journal article" date="2015" name="Genome Announc.">
        <title>Complete Genome Sequence and Annotation of Corynebacterium singulare DSM 44357, Isolated from a Human Semen Specimen.</title>
        <authorList>
            <person name="Merten M."/>
            <person name="Brinkrolf K."/>
            <person name="Albersmeier A."/>
            <person name="Kutter Y."/>
            <person name="Ruckert C."/>
            <person name="Tauch A."/>
        </authorList>
    </citation>
    <scope>NUCLEOTIDE SEQUENCE [LARGE SCALE GENOMIC DNA]</scope>
    <source>
        <strain evidence="13">IBS B52218</strain>
    </source>
</reference>
<keyword evidence="5 11" id="KW-0812">Transmembrane</keyword>
<evidence type="ECO:0000256" key="4">
    <source>
        <dbReference type="ARBA" id="ARBA00022475"/>
    </source>
</evidence>
<feature type="transmembrane region" description="Helical" evidence="11">
    <location>
        <begin position="116"/>
        <end position="136"/>
    </location>
</feature>
<dbReference type="PANTHER" id="PTHR43528:SF1">
    <property type="entry name" value="ALPHA-KETOGLUTARATE PERMEASE"/>
    <property type="match status" value="1"/>
</dbReference>
<dbReference type="STRING" id="161899.CSING_00745"/>
<proteinExistence type="inferred from homology"/>
<evidence type="ECO:0000256" key="6">
    <source>
        <dbReference type="ARBA" id="ARBA00022847"/>
    </source>
</evidence>
<feature type="transmembrane region" description="Helical" evidence="11">
    <location>
        <begin position="21"/>
        <end position="46"/>
    </location>
</feature>
<feature type="transmembrane region" description="Helical" evidence="11">
    <location>
        <begin position="333"/>
        <end position="353"/>
    </location>
</feature>
<organism evidence="13 15">
    <name type="scientific">Corynebacterium singulare</name>
    <dbReference type="NCBI Taxonomy" id="161899"/>
    <lineage>
        <taxon>Bacteria</taxon>
        <taxon>Bacillati</taxon>
        <taxon>Actinomycetota</taxon>
        <taxon>Actinomycetes</taxon>
        <taxon>Mycobacteriales</taxon>
        <taxon>Corynebacteriaceae</taxon>
        <taxon>Corynebacterium</taxon>
    </lineage>
</organism>
<dbReference type="InterPro" id="IPR011701">
    <property type="entry name" value="MFS"/>
</dbReference>
<dbReference type="HOGENOM" id="CLU_001265_39_0_11"/>
<dbReference type="InterPro" id="IPR020846">
    <property type="entry name" value="MFS_dom"/>
</dbReference>
<gene>
    <name evidence="13" type="primary">kgtP</name>
    <name evidence="13" type="ORF">CSING_00745</name>
    <name evidence="14" type="ORF">MHK08_12530</name>
</gene>
<evidence type="ECO:0000313" key="15">
    <source>
        <dbReference type="Proteomes" id="UP000031890"/>
    </source>
</evidence>
<dbReference type="PROSITE" id="PS00216">
    <property type="entry name" value="SUGAR_TRANSPORT_1"/>
    <property type="match status" value="1"/>
</dbReference>
<keyword evidence="8 11" id="KW-0472">Membrane</keyword>
<name>A0A0B6F114_9CORY</name>
<protein>
    <recommendedName>
        <fullName evidence="10">Putative proline/betaine transporter</fullName>
    </recommendedName>
</protein>
<comment type="similarity">
    <text evidence="2">Belongs to the major facilitator superfamily. Metabolite:H+ Symporter (MHS) family (TC 2.A.1.6) family.</text>
</comment>
<dbReference type="RefSeq" id="WP_042528836.1">
    <property type="nucleotide sequence ID" value="NZ_CP010827.1"/>
</dbReference>
<dbReference type="GO" id="GO:0015293">
    <property type="term" value="F:symporter activity"/>
    <property type="evidence" value="ECO:0007669"/>
    <property type="project" value="UniProtKB-KW"/>
</dbReference>
<evidence type="ECO:0000256" key="5">
    <source>
        <dbReference type="ARBA" id="ARBA00022692"/>
    </source>
</evidence>
<dbReference type="EMBL" id="CP010827">
    <property type="protein sequence ID" value="AJI77716.1"/>
    <property type="molecule type" value="Genomic_DNA"/>
</dbReference>
<feature type="transmembrane region" description="Helical" evidence="11">
    <location>
        <begin position="279"/>
        <end position="297"/>
    </location>
</feature>
<dbReference type="FunFam" id="1.20.1250.20:FF:000001">
    <property type="entry name" value="Dicarboxylate MFS transporter"/>
    <property type="match status" value="1"/>
</dbReference>
<keyword evidence="16" id="KW-1185">Reference proteome</keyword>
<dbReference type="Gene3D" id="1.20.1250.20">
    <property type="entry name" value="MFS general substrate transporter like domains"/>
    <property type="match status" value="2"/>
</dbReference>
<keyword evidence="7 11" id="KW-1133">Transmembrane helix</keyword>
<evidence type="ECO:0000256" key="9">
    <source>
        <dbReference type="ARBA" id="ARBA00037295"/>
    </source>
</evidence>
<dbReference type="InterPro" id="IPR051084">
    <property type="entry name" value="H+-coupled_symporters"/>
</dbReference>
<dbReference type="AlphaFoldDB" id="A0A0B6F114"/>
<dbReference type="GO" id="GO:0005886">
    <property type="term" value="C:plasma membrane"/>
    <property type="evidence" value="ECO:0007669"/>
    <property type="project" value="UniProtKB-SubCell"/>
</dbReference>
<dbReference type="EMBL" id="JAKRDF010000025">
    <property type="protein sequence ID" value="MCG7277284.1"/>
    <property type="molecule type" value="Genomic_DNA"/>
</dbReference>
<comment type="subcellular location">
    <subcellularLocation>
        <location evidence="1">Cell membrane</location>
        <topology evidence="1">Multi-pass membrane protein</topology>
    </subcellularLocation>
</comment>
<sequence length="443" mass="47756">MTNGDTTAPTPKVEWRTVKAILAASSGNLVEWFDFYIYAFFSVYFADQFFSGTGETGALMKSAGVFFVGFLMRPIGGYIFGRIADRYGRKQSMLIAIIMMCAGSLLFAALPTAAMVGAWAPVLMLIVRCIQGLSVGGEYGATATYMSEIASSGRRGFYSSFQYVTLIGGQLLASLLAVIMTSTLGEEAITNGWWRLPFVIGALAAVVSMWLRNGLEETTSTSERSEEGAGTLRQLMAHPRSFWVVLGITAIGSLTFYTYTTYMQKFLINTGGFAKGDVARTMTVCLFVFMLLQPLTGLLSDKIGRKNTILIFGIASTLGTIPAFMLLNQQTTLLGAGAVIILIFVFESGYTSISGILKAEMFPTYIRGLGVGFTYAVGNSLFGGSAEYVALGLKNAGHPDAFPVYVTIMAALGVVAMFFLHDSRTHSTIDNPEGSAYAKRPAR</sequence>
<evidence type="ECO:0000256" key="1">
    <source>
        <dbReference type="ARBA" id="ARBA00004651"/>
    </source>
</evidence>
<feature type="transmembrane region" description="Helical" evidence="11">
    <location>
        <begin position="309"/>
        <end position="327"/>
    </location>
</feature>
<accession>A0A0B6F114</accession>
<dbReference type="KEGG" id="csx:CSING_00745"/>
<reference evidence="14 16" key="2">
    <citation type="submission" date="2022-02" db="EMBL/GenBank/DDBJ databases">
        <title>Uncovering new skin microbiome diversity through culturing and metagenomics.</title>
        <authorList>
            <person name="Conlan S."/>
            <person name="Deming C."/>
            <person name="Nisc Comparative Sequencing Program N."/>
            <person name="Segre J.A."/>
        </authorList>
    </citation>
    <scope>NUCLEOTIDE SEQUENCE [LARGE SCALE GENOMIC DNA]</scope>
    <source>
        <strain evidence="14 16">ACRQV</strain>
    </source>
</reference>
<dbReference type="PANTHER" id="PTHR43528">
    <property type="entry name" value="ALPHA-KETOGLUTARATE PERMEASE"/>
    <property type="match status" value="1"/>
</dbReference>
<evidence type="ECO:0000313" key="14">
    <source>
        <dbReference type="EMBL" id="MCG7277284.1"/>
    </source>
</evidence>
<feature type="transmembrane region" description="Helical" evidence="11">
    <location>
        <begin position="365"/>
        <end position="382"/>
    </location>
</feature>
<keyword evidence="6" id="KW-0769">Symport</keyword>
<feature type="transmembrane region" description="Helical" evidence="11">
    <location>
        <begin position="242"/>
        <end position="259"/>
    </location>
</feature>
<dbReference type="Proteomes" id="UP001521911">
    <property type="component" value="Unassembled WGS sequence"/>
</dbReference>
<keyword evidence="3" id="KW-0813">Transport</keyword>
<feature type="transmembrane region" description="Helical" evidence="11">
    <location>
        <begin position="402"/>
        <end position="420"/>
    </location>
</feature>
<dbReference type="PROSITE" id="PS00217">
    <property type="entry name" value="SUGAR_TRANSPORT_2"/>
    <property type="match status" value="1"/>
</dbReference>
<evidence type="ECO:0000256" key="8">
    <source>
        <dbReference type="ARBA" id="ARBA00023136"/>
    </source>
</evidence>
<dbReference type="CDD" id="cd17367">
    <property type="entry name" value="MFS_KgtP"/>
    <property type="match status" value="1"/>
</dbReference>
<evidence type="ECO:0000256" key="11">
    <source>
        <dbReference type="SAM" id="Phobius"/>
    </source>
</evidence>
<evidence type="ECO:0000313" key="16">
    <source>
        <dbReference type="Proteomes" id="UP001521911"/>
    </source>
</evidence>
<keyword evidence="4" id="KW-1003">Cell membrane</keyword>
<evidence type="ECO:0000256" key="10">
    <source>
        <dbReference type="ARBA" id="ARBA00039918"/>
    </source>
</evidence>
<feature type="domain" description="Major facilitator superfamily (MFS) profile" evidence="12">
    <location>
        <begin position="20"/>
        <end position="424"/>
    </location>
</feature>
<feature type="transmembrane region" description="Helical" evidence="11">
    <location>
        <begin position="58"/>
        <end position="80"/>
    </location>
</feature>
<evidence type="ECO:0000256" key="2">
    <source>
        <dbReference type="ARBA" id="ARBA00008240"/>
    </source>
</evidence>
<evidence type="ECO:0000313" key="13">
    <source>
        <dbReference type="EMBL" id="AJI77716.1"/>
    </source>
</evidence>
<dbReference type="Proteomes" id="UP000031890">
    <property type="component" value="Chromosome"/>
</dbReference>
<dbReference type="Pfam" id="PF07690">
    <property type="entry name" value="MFS_1"/>
    <property type="match status" value="1"/>
</dbReference>
<feature type="transmembrane region" description="Helical" evidence="11">
    <location>
        <begin position="192"/>
        <end position="211"/>
    </location>
</feature>
<evidence type="ECO:0000256" key="3">
    <source>
        <dbReference type="ARBA" id="ARBA00022448"/>
    </source>
</evidence>
<dbReference type="SUPFAM" id="SSF103473">
    <property type="entry name" value="MFS general substrate transporter"/>
    <property type="match status" value="1"/>
</dbReference>
<feature type="transmembrane region" description="Helical" evidence="11">
    <location>
        <begin position="92"/>
        <end position="110"/>
    </location>
</feature>